<evidence type="ECO:0000256" key="4">
    <source>
        <dbReference type="ARBA" id="ARBA00022676"/>
    </source>
</evidence>
<evidence type="ECO:0000256" key="5">
    <source>
        <dbReference type="ARBA" id="ARBA00022679"/>
    </source>
</evidence>
<geneLocation type="mitochondrion" evidence="9"/>
<keyword evidence="6" id="KW-0119">Carbohydrate metabolism</keyword>
<evidence type="ECO:0000256" key="1">
    <source>
        <dbReference type="ARBA" id="ARBA00009481"/>
    </source>
</evidence>
<evidence type="ECO:0000256" key="2">
    <source>
        <dbReference type="ARBA" id="ARBA00011738"/>
    </source>
</evidence>
<name>A0A3P3YH01_PLABS</name>
<dbReference type="GO" id="GO:0006006">
    <property type="term" value="P:glucose metabolic process"/>
    <property type="evidence" value="ECO:0007669"/>
    <property type="project" value="UniProtKB-KW"/>
</dbReference>
<dbReference type="Gene3D" id="3.40.50.2000">
    <property type="entry name" value="Glycogen Phosphorylase B"/>
    <property type="match status" value="2"/>
</dbReference>
<dbReference type="InterPro" id="IPR001296">
    <property type="entry name" value="Glyco_trans_1"/>
</dbReference>
<organism evidence="9 10">
    <name type="scientific">Plasmodiophora brassicae</name>
    <name type="common">Clubroot disease agent</name>
    <dbReference type="NCBI Taxonomy" id="37360"/>
    <lineage>
        <taxon>Eukaryota</taxon>
        <taxon>Sar</taxon>
        <taxon>Rhizaria</taxon>
        <taxon>Endomyxa</taxon>
        <taxon>Phytomyxea</taxon>
        <taxon>Plasmodiophorida</taxon>
        <taxon>Plasmodiophoridae</taxon>
        <taxon>Plasmodiophora</taxon>
    </lineage>
</organism>
<gene>
    <name evidence="9" type="ORF">PLBR_LOCUS6676</name>
</gene>
<sequence length="542" mass="60971">MASLVEVVVPLGPRLSDYEADPRLTYAVRDMCDNGNMLALEMRQLRRQPRMIMVNSTGKGGGVAEVLPSNVQVLRRMGFEAYWLVLTPDDDRKSRFFNLTKRLHRLLHGYVAEDGSRDVITEQDVADYEAVTRAAADELVSQVADGDIVVLHDPQTIGMAPRLRALNDNVVIVFRCHIGSDEANEASRAGWDFLRPYVQCADKSVFSATEYIPSFLTTRAVVIPPGIDPTDSKNRELSPPDVTNILANAGLIRPHHPLCTRSYRATVRRVHADGTFGSAIDPDEFGFLFRPIITQVSRWDELKGWMPLFRAFVRLKRDQHLYLSSRRQKRSRERHACLLASVRLVLAGPDPGSIQDDPDAGAVLRELCDEYAKLDRDIQEQIAILSLPMESRKENALIVNALHRCSLVELPAIVMQNSIKEGWGLSCTEAMLKGLPVISTRACGIRQQINDGIEGRLVQDPNDVEELAQTMSDALKNLKQSEAQGVKARRRVFQDFTMFRVIIKWCELWRRLVDEKRIALSCADGYPSTATTTDDESMTERD</sequence>
<comment type="subunit">
    <text evidence="2">Homodimer.</text>
</comment>
<dbReference type="AlphaFoldDB" id="A0A3P3YH01"/>
<dbReference type="Pfam" id="PF00534">
    <property type="entry name" value="Glycos_transf_1"/>
    <property type="match status" value="1"/>
</dbReference>
<keyword evidence="5" id="KW-0808">Transferase</keyword>
<evidence type="ECO:0000259" key="7">
    <source>
        <dbReference type="Pfam" id="PF00534"/>
    </source>
</evidence>
<reference evidence="9 10" key="1">
    <citation type="submission" date="2018-03" db="EMBL/GenBank/DDBJ databases">
        <authorList>
            <person name="Fogelqvist J."/>
        </authorList>
    </citation>
    <scope>NUCLEOTIDE SEQUENCE [LARGE SCALE GENOMIC DNA]</scope>
</reference>
<dbReference type="EMBL" id="OVEO01000012">
    <property type="protein sequence ID" value="SPQ99461.1"/>
    <property type="molecule type" value="Genomic_DNA"/>
</dbReference>
<comment type="similarity">
    <text evidence="1">Belongs to the glycosyltransferase group 1 family. Glycosyltransferase 4 subfamily.</text>
</comment>
<dbReference type="Proteomes" id="UP000290189">
    <property type="component" value="Unassembled WGS sequence"/>
</dbReference>
<keyword evidence="4" id="KW-0328">Glycosyltransferase</keyword>
<protein>
    <submittedName>
        <fullName evidence="9">Uncharacterized protein</fullName>
    </submittedName>
</protein>
<feature type="domain" description="Glycosyl transferase family 1" evidence="7">
    <location>
        <begin position="396"/>
        <end position="490"/>
    </location>
</feature>
<accession>A0A3P3YH01</accession>
<dbReference type="PANTHER" id="PTHR47779">
    <property type="entry name" value="SYNTHASE (CCG-9), PUTATIVE (AFU_ORTHOLOGUE AFUA_3G12100)-RELATED"/>
    <property type="match status" value="1"/>
</dbReference>
<keyword evidence="9" id="KW-0496">Mitochondrion</keyword>
<dbReference type="Pfam" id="PF21269">
    <property type="entry name" value="TreT_GT1"/>
    <property type="match status" value="1"/>
</dbReference>
<evidence type="ECO:0000256" key="3">
    <source>
        <dbReference type="ARBA" id="ARBA00022526"/>
    </source>
</evidence>
<dbReference type="InterPro" id="IPR049438">
    <property type="entry name" value="TreT_GT1"/>
</dbReference>
<dbReference type="InterPro" id="IPR052078">
    <property type="entry name" value="Trehalose_Metab_GTase"/>
</dbReference>
<evidence type="ECO:0000259" key="8">
    <source>
        <dbReference type="Pfam" id="PF21269"/>
    </source>
</evidence>
<dbReference type="GO" id="GO:0016757">
    <property type="term" value="F:glycosyltransferase activity"/>
    <property type="evidence" value="ECO:0007669"/>
    <property type="project" value="UniProtKB-KW"/>
</dbReference>
<dbReference type="PANTHER" id="PTHR47779:SF1">
    <property type="entry name" value="SYNTHASE (CCG-9), PUTATIVE (AFU_ORTHOLOGUE AFUA_3G12100)-RELATED"/>
    <property type="match status" value="1"/>
</dbReference>
<evidence type="ECO:0000313" key="10">
    <source>
        <dbReference type="Proteomes" id="UP000290189"/>
    </source>
</evidence>
<evidence type="ECO:0000313" key="9">
    <source>
        <dbReference type="EMBL" id="SPQ99461.1"/>
    </source>
</evidence>
<keyword evidence="3" id="KW-0313">Glucose metabolism</keyword>
<feature type="domain" description="Trehalose synthase N-terminal" evidence="8">
    <location>
        <begin position="53"/>
        <end position="212"/>
    </location>
</feature>
<dbReference type="SUPFAM" id="SSF53756">
    <property type="entry name" value="UDP-Glycosyltransferase/glycogen phosphorylase"/>
    <property type="match status" value="1"/>
</dbReference>
<proteinExistence type="inferred from homology"/>
<evidence type="ECO:0000256" key="6">
    <source>
        <dbReference type="ARBA" id="ARBA00023277"/>
    </source>
</evidence>